<reference evidence="3 4" key="1">
    <citation type="submission" date="2018-07" db="EMBL/GenBank/DDBJ databases">
        <title>Arthrobacter sp. nov., isolated from raw cow's milk with high bacterial count.</title>
        <authorList>
            <person name="Hahne J."/>
            <person name="Isele D."/>
            <person name="Lipski A."/>
        </authorList>
    </citation>
    <scope>NUCLEOTIDE SEQUENCE [LARGE SCALE GENOMIC DNA]</scope>
    <source>
        <strain evidence="3 4">JZ R-183</strain>
    </source>
</reference>
<feature type="signal peptide" evidence="2">
    <location>
        <begin position="1"/>
        <end position="20"/>
    </location>
</feature>
<evidence type="ECO:0000256" key="1">
    <source>
        <dbReference type="SAM" id="Phobius"/>
    </source>
</evidence>
<keyword evidence="1" id="KW-1133">Transmembrane helix</keyword>
<evidence type="ECO:0000313" key="3">
    <source>
        <dbReference type="EMBL" id="RKW69407.1"/>
    </source>
</evidence>
<dbReference type="Proteomes" id="UP000273119">
    <property type="component" value="Unassembled WGS sequence"/>
</dbReference>
<proteinExistence type="predicted"/>
<keyword evidence="4" id="KW-1185">Reference proteome</keyword>
<dbReference type="RefSeq" id="WP_121486115.1">
    <property type="nucleotide sequence ID" value="NZ_QQXL01000010.1"/>
</dbReference>
<protein>
    <recommendedName>
        <fullName evidence="5">LPXTG cell wall anchor domain-containing protein</fullName>
    </recommendedName>
</protein>
<evidence type="ECO:0008006" key="5">
    <source>
        <dbReference type="Google" id="ProtNLM"/>
    </source>
</evidence>
<dbReference type="AlphaFoldDB" id="A0A496PFC2"/>
<gene>
    <name evidence="3" type="ORF">DWQ67_13365</name>
</gene>
<keyword evidence="1" id="KW-0472">Membrane</keyword>
<organism evidence="3 4">
    <name type="scientific">Galactobacter caseinivorans</name>
    <dbReference type="NCBI Taxonomy" id="2676123"/>
    <lineage>
        <taxon>Bacteria</taxon>
        <taxon>Bacillati</taxon>
        <taxon>Actinomycetota</taxon>
        <taxon>Actinomycetes</taxon>
        <taxon>Micrococcales</taxon>
        <taxon>Micrococcaceae</taxon>
        <taxon>Galactobacter</taxon>
    </lineage>
</organism>
<keyword evidence="1" id="KW-0812">Transmembrane</keyword>
<keyword evidence="2" id="KW-0732">Signal</keyword>
<feature type="transmembrane region" description="Helical" evidence="1">
    <location>
        <begin position="208"/>
        <end position="227"/>
    </location>
</feature>
<name>A0A496PFC2_9MICC</name>
<accession>A0A496PFC2</accession>
<evidence type="ECO:0000256" key="2">
    <source>
        <dbReference type="SAM" id="SignalP"/>
    </source>
</evidence>
<feature type="chain" id="PRO_5019854036" description="LPXTG cell wall anchor domain-containing protein" evidence="2">
    <location>
        <begin position="21"/>
        <end position="235"/>
    </location>
</feature>
<comment type="caution">
    <text evidence="3">The sequence shown here is derived from an EMBL/GenBank/DDBJ whole genome shotgun (WGS) entry which is preliminary data.</text>
</comment>
<evidence type="ECO:0000313" key="4">
    <source>
        <dbReference type="Proteomes" id="UP000273119"/>
    </source>
</evidence>
<sequence length="235" mass="23576">MLTAAMGAVIALGGAPAAQATPGKGLEVSEDGKNFQRAIGTELFSGLGRVVPGDSGTDRVWIRNGSAQVGKLRLELTDGWTDSAALAGATRLSINVDGRSVNTSLGDPLVKGTCAVVSPSLTIKPGQTLRFDASIAIDRTLGARDGRDGARKSMGFQVRAAALDAAAAQDKTPPCGAAIIPWDPSGGTPTAVASGQPGGSLVNTGADVAGWVLLGGGLSAVGLLLAARRRRGEHA</sequence>
<dbReference type="EMBL" id="QQXL01000010">
    <property type="protein sequence ID" value="RKW69407.1"/>
    <property type="molecule type" value="Genomic_DNA"/>
</dbReference>